<dbReference type="SMART" id="SM00854">
    <property type="entry name" value="PGA_cap"/>
    <property type="match status" value="1"/>
</dbReference>
<evidence type="ECO:0000259" key="2">
    <source>
        <dbReference type="SMART" id="SM00854"/>
    </source>
</evidence>
<dbReference type="RefSeq" id="WP_133802401.1">
    <property type="nucleotide sequence ID" value="NZ_SNWQ01000012.1"/>
</dbReference>
<evidence type="ECO:0000313" key="3">
    <source>
        <dbReference type="EMBL" id="TDO45769.1"/>
    </source>
</evidence>
<accession>A0A4R6K8A5</accession>
<dbReference type="Pfam" id="PF09587">
    <property type="entry name" value="PGA_cap"/>
    <property type="match status" value="1"/>
</dbReference>
<dbReference type="PANTHER" id="PTHR33393">
    <property type="entry name" value="POLYGLUTAMINE SYNTHESIS ACCESSORY PROTEIN RV0574C-RELATED"/>
    <property type="match status" value="1"/>
</dbReference>
<dbReference type="InterPro" id="IPR029052">
    <property type="entry name" value="Metallo-depent_PP-like"/>
</dbReference>
<feature type="domain" description="Capsule synthesis protein CapA" evidence="2">
    <location>
        <begin position="23"/>
        <end position="337"/>
    </location>
</feature>
<comment type="similarity">
    <text evidence="1">Belongs to the CapA family.</text>
</comment>
<evidence type="ECO:0000256" key="1">
    <source>
        <dbReference type="ARBA" id="ARBA00005662"/>
    </source>
</evidence>
<sequence>MSSFDEGMLDESWRNAAVADGFTLAATGDLLIDDVLLPRLQRESPELVELLQSSDVTVGNFESTAIDLAEFGGWPEAEAGGAWVISSPRVPQDLAAMGFNLLSRANNHTTDFGVQGMRSTDNLLDKAGIVHAGTGQTLAEARSPRFLHVPAGRVSMVAAASRFEVMSRAANPLGQIRGRPGVSALRTTRYVQVAPDQLAQLAAIRDSQPSGSIRPSIVATDETTGSVTLFGTTYVANPVAGSGIEFTFSMHDHDRTEILRNLRQGKQTSDFAVFGMHTHEPGNYSPEPPDFLTVLARQAIDNGADAFVGHGPHQLRGIEIYRQRPIFYSLGNFFFMINTQQPLTPDGYEKAFTSDCRRIAEDDRAESITEAEFLEHKRVYGVFKERIWYESVVAVCRYSNHGNLYDVRLHPIELHWSPARDADRGIPTLAPAESALRILNRLQELSKPFGTQIDIEDQVGVIHVQGAVSSREG</sequence>
<dbReference type="InterPro" id="IPR052169">
    <property type="entry name" value="CW_Biosynth-Accessory"/>
</dbReference>
<dbReference type="CDD" id="cd07381">
    <property type="entry name" value="MPP_CapA"/>
    <property type="match status" value="1"/>
</dbReference>
<name>A0A4R6K8A5_9ACTN</name>
<organism evidence="3 4">
    <name type="scientific">Kribbella caucasensis</name>
    <dbReference type="NCBI Taxonomy" id="2512215"/>
    <lineage>
        <taxon>Bacteria</taxon>
        <taxon>Bacillati</taxon>
        <taxon>Actinomycetota</taxon>
        <taxon>Actinomycetes</taxon>
        <taxon>Propionibacteriales</taxon>
        <taxon>Kribbellaceae</taxon>
        <taxon>Kribbella</taxon>
    </lineage>
</organism>
<keyword evidence="4" id="KW-1185">Reference proteome</keyword>
<comment type="caution">
    <text evidence="3">The sequence shown here is derived from an EMBL/GenBank/DDBJ whole genome shotgun (WGS) entry which is preliminary data.</text>
</comment>
<dbReference type="EMBL" id="SNWQ01000012">
    <property type="protein sequence ID" value="TDO45769.1"/>
    <property type="molecule type" value="Genomic_DNA"/>
</dbReference>
<protein>
    <submittedName>
        <fullName evidence="3">Poly-gamma-glutamate synthesis protein (Capsule biosynthesis protein)</fullName>
    </submittedName>
</protein>
<proteinExistence type="inferred from homology"/>
<dbReference type="InterPro" id="IPR019079">
    <property type="entry name" value="Capsule_synth_CapA"/>
</dbReference>
<reference evidence="3 4" key="1">
    <citation type="submission" date="2019-03" db="EMBL/GenBank/DDBJ databases">
        <title>Genomic Encyclopedia of Type Strains, Phase III (KMG-III): the genomes of soil and plant-associated and newly described type strains.</title>
        <authorList>
            <person name="Whitman W."/>
        </authorList>
    </citation>
    <scope>NUCLEOTIDE SEQUENCE [LARGE SCALE GENOMIC DNA]</scope>
    <source>
        <strain evidence="3 4">VKM Ac-2527</strain>
    </source>
</reference>
<dbReference type="SUPFAM" id="SSF56300">
    <property type="entry name" value="Metallo-dependent phosphatases"/>
    <property type="match status" value="1"/>
</dbReference>
<dbReference type="OrthoDB" id="9810718at2"/>
<dbReference type="AlphaFoldDB" id="A0A4R6K8A5"/>
<dbReference type="Proteomes" id="UP000295388">
    <property type="component" value="Unassembled WGS sequence"/>
</dbReference>
<dbReference type="PANTHER" id="PTHR33393:SF13">
    <property type="entry name" value="PGA BIOSYNTHESIS PROTEIN CAPA"/>
    <property type="match status" value="1"/>
</dbReference>
<evidence type="ECO:0000313" key="4">
    <source>
        <dbReference type="Proteomes" id="UP000295388"/>
    </source>
</evidence>
<gene>
    <name evidence="3" type="ORF">EV643_11293</name>
</gene>